<dbReference type="GO" id="GO:0070072">
    <property type="term" value="P:vacuolar proton-transporting V-type ATPase complex assembly"/>
    <property type="evidence" value="ECO:0007669"/>
    <property type="project" value="InterPro"/>
</dbReference>
<dbReference type="GO" id="GO:1990871">
    <property type="term" value="C:Vma12-Vma22 assembly complex"/>
    <property type="evidence" value="ECO:0007669"/>
    <property type="project" value="TreeGrafter"/>
</dbReference>
<dbReference type="OrthoDB" id="408631at2759"/>
<sequence length="217" mass="23563">MTDVQASPALAPHTIADGHLRAGTATGADASDRDALVEQLDSLLERYLNTLDMYEKAQQMLTSILSSANFNNRSGLRYGQDHYDERMQATRTITVAGEESKAAFSVSAPKDAPTTSTVTKDSPSANATEESPTGDSPQESATEPEDPKVNNASSSDRYSSTDPLRWFGILVPPALRQAQSSFVAAVEEPIPEIATLIKDLRKQEIDIGRLRKQLKKL</sequence>
<keyword evidence="4" id="KW-1185">Reference proteome</keyword>
<reference evidence="3" key="1">
    <citation type="journal article" date="2020" name="Stud. Mycol.">
        <title>101 Dothideomycetes genomes: a test case for predicting lifestyles and emergence of pathogens.</title>
        <authorList>
            <person name="Haridas S."/>
            <person name="Albert R."/>
            <person name="Binder M."/>
            <person name="Bloem J."/>
            <person name="Labutti K."/>
            <person name="Salamov A."/>
            <person name="Andreopoulos B."/>
            <person name="Baker S."/>
            <person name="Barry K."/>
            <person name="Bills G."/>
            <person name="Bluhm B."/>
            <person name="Cannon C."/>
            <person name="Castanera R."/>
            <person name="Culley D."/>
            <person name="Daum C."/>
            <person name="Ezra D."/>
            <person name="Gonzalez J."/>
            <person name="Henrissat B."/>
            <person name="Kuo A."/>
            <person name="Liang C."/>
            <person name="Lipzen A."/>
            <person name="Lutzoni F."/>
            <person name="Magnuson J."/>
            <person name="Mondo S."/>
            <person name="Nolan M."/>
            <person name="Ohm R."/>
            <person name="Pangilinan J."/>
            <person name="Park H.-J."/>
            <person name="Ramirez L."/>
            <person name="Alfaro M."/>
            <person name="Sun H."/>
            <person name="Tritt A."/>
            <person name="Yoshinaga Y."/>
            <person name="Zwiers L.-H."/>
            <person name="Turgeon B."/>
            <person name="Goodwin S."/>
            <person name="Spatafora J."/>
            <person name="Crous P."/>
            <person name="Grigoriev I."/>
        </authorList>
    </citation>
    <scope>NUCLEOTIDE SEQUENCE</scope>
    <source>
        <strain evidence="3">CBS 627.86</strain>
    </source>
</reference>
<dbReference type="PANTHER" id="PTHR31996:SF2">
    <property type="entry name" value="COILED-COIL DOMAIN-CONTAINING PROTEIN 115"/>
    <property type="match status" value="1"/>
</dbReference>
<feature type="compositionally biased region" description="Polar residues" evidence="2">
    <location>
        <begin position="113"/>
        <end position="141"/>
    </location>
</feature>
<dbReference type="GO" id="GO:0051082">
    <property type="term" value="F:unfolded protein binding"/>
    <property type="evidence" value="ECO:0007669"/>
    <property type="project" value="TreeGrafter"/>
</dbReference>
<dbReference type="Proteomes" id="UP000799770">
    <property type="component" value="Unassembled WGS sequence"/>
</dbReference>
<evidence type="ECO:0000313" key="4">
    <source>
        <dbReference type="Proteomes" id="UP000799770"/>
    </source>
</evidence>
<dbReference type="AlphaFoldDB" id="A0A6A5YSL9"/>
<evidence type="ECO:0000256" key="1">
    <source>
        <dbReference type="ARBA" id="ARBA00093634"/>
    </source>
</evidence>
<dbReference type="PANTHER" id="PTHR31996">
    <property type="entry name" value="COILED-COIL DOMAIN-CONTAINING PROTEIN 115"/>
    <property type="match status" value="1"/>
</dbReference>
<dbReference type="Pfam" id="PF21730">
    <property type="entry name" value="Vma22_CCDC115"/>
    <property type="match status" value="1"/>
</dbReference>
<proteinExistence type="predicted"/>
<dbReference type="InterPro" id="IPR040357">
    <property type="entry name" value="Vma22/CCDC115"/>
</dbReference>
<dbReference type="EMBL" id="ML977341">
    <property type="protein sequence ID" value="KAF2109734.1"/>
    <property type="molecule type" value="Genomic_DNA"/>
</dbReference>
<organism evidence="3 4">
    <name type="scientific">Lophiotrema nucula</name>
    <dbReference type="NCBI Taxonomy" id="690887"/>
    <lineage>
        <taxon>Eukaryota</taxon>
        <taxon>Fungi</taxon>
        <taxon>Dikarya</taxon>
        <taxon>Ascomycota</taxon>
        <taxon>Pezizomycotina</taxon>
        <taxon>Dothideomycetes</taxon>
        <taxon>Pleosporomycetidae</taxon>
        <taxon>Pleosporales</taxon>
        <taxon>Lophiotremataceae</taxon>
        <taxon>Lophiotrema</taxon>
    </lineage>
</organism>
<gene>
    <name evidence="3" type="ORF">BDV96DRAFT_604608</name>
</gene>
<feature type="region of interest" description="Disordered" evidence="2">
    <location>
        <begin position="101"/>
        <end position="160"/>
    </location>
</feature>
<accession>A0A6A5YSL9</accession>
<feature type="compositionally biased region" description="Polar residues" evidence="2">
    <location>
        <begin position="150"/>
        <end position="160"/>
    </location>
</feature>
<evidence type="ECO:0000313" key="3">
    <source>
        <dbReference type="EMBL" id="KAF2109734.1"/>
    </source>
</evidence>
<name>A0A6A5YSL9_9PLEO</name>
<evidence type="ECO:0000256" key="2">
    <source>
        <dbReference type="SAM" id="MobiDB-lite"/>
    </source>
</evidence>
<protein>
    <recommendedName>
        <fullName evidence="1">Vacuolar ATPase assembly protein VMA22</fullName>
    </recommendedName>
</protein>